<name>A0A2P7N1B1_9CYAN</name>
<dbReference type="Proteomes" id="UP000243002">
    <property type="component" value="Unassembled WGS sequence"/>
</dbReference>
<keyword evidence="1" id="KW-1133">Transmembrane helix</keyword>
<keyword evidence="1" id="KW-0472">Membrane</keyword>
<sequence>MEDLLQTALESADEAISLDPGSTANAMVFVLVAAAGVLMALVYVPVRLFLTITARSRRLRLLQRIRRLREELAQPLTSS</sequence>
<proteinExistence type="predicted"/>
<gene>
    <name evidence="2" type="ORF">C7K55_00475</name>
</gene>
<protein>
    <submittedName>
        <fullName evidence="2">Uncharacterized protein</fullName>
    </submittedName>
</protein>
<comment type="caution">
    <text evidence="2">The sequence shown here is derived from an EMBL/GenBank/DDBJ whole genome shotgun (WGS) entry which is preliminary data.</text>
</comment>
<keyword evidence="1" id="KW-0812">Transmembrane</keyword>
<accession>A0A2P7N1B1</accession>
<keyword evidence="3" id="KW-1185">Reference proteome</keyword>
<evidence type="ECO:0000256" key="1">
    <source>
        <dbReference type="SAM" id="Phobius"/>
    </source>
</evidence>
<dbReference type="EMBL" id="PXXO01000001">
    <property type="protein sequence ID" value="PSJ07263.1"/>
    <property type="molecule type" value="Genomic_DNA"/>
</dbReference>
<evidence type="ECO:0000313" key="2">
    <source>
        <dbReference type="EMBL" id="PSJ07263.1"/>
    </source>
</evidence>
<dbReference type="AlphaFoldDB" id="A0A2P7N1B1"/>
<dbReference type="RefSeq" id="WP_106501449.1">
    <property type="nucleotide sequence ID" value="NZ_PXXO01000001.1"/>
</dbReference>
<organism evidence="2 3">
    <name type="scientific">Cyanobium usitatum str. Tous</name>
    <dbReference type="NCBI Taxonomy" id="2116684"/>
    <lineage>
        <taxon>Bacteria</taxon>
        <taxon>Bacillati</taxon>
        <taxon>Cyanobacteriota</taxon>
        <taxon>Cyanophyceae</taxon>
        <taxon>Synechococcales</taxon>
        <taxon>Prochlorococcaceae</taxon>
        <taxon>Cyanobium</taxon>
    </lineage>
</organism>
<evidence type="ECO:0000313" key="3">
    <source>
        <dbReference type="Proteomes" id="UP000243002"/>
    </source>
</evidence>
<reference evidence="2 3" key="1">
    <citation type="journal article" date="2018" name="Environ. Microbiol.">
        <title>Ecological and genomic features of two widespread freshwater picocyanobacteria.</title>
        <authorList>
            <person name="Cabello-Yeves P.J."/>
            <person name="Picazo A."/>
            <person name="Camacho A."/>
            <person name="Callieri C."/>
            <person name="Rosselli R."/>
            <person name="Roda-Garcia J.J."/>
            <person name="Coutinho F.H."/>
            <person name="Rodriguez-Valera F."/>
        </authorList>
    </citation>
    <scope>NUCLEOTIDE SEQUENCE [LARGE SCALE GENOMIC DNA]</scope>
    <source>
        <strain evidence="2 3">Tous</strain>
    </source>
</reference>
<feature type="transmembrane region" description="Helical" evidence="1">
    <location>
        <begin position="26"/>
        <end position="50"/>
    </location>
</feature>